<evidence type="ECO:0000313" key="1">
    <source>
        <dbReference type="EMBL" id="KAK9115373.1"/>
    </source>
</evidence>
<dbReference type="AlphaFoldDB" id="A0AAP0NQB8"/>
<comment type="caution">
    <text evidence="1">The sequence shown here is derived from an EMBL/GenBank/DDBJ whole genome shotgun (WGS) entry which is preliminary data.</text>
</comment>
<protein>
    <submittedName>
        <fullName evidence="1">Uncharacterized protein</fullName>
    </submittedName>
</protein>
<gene>
    <name evidence="1" type="ORF">Syun_022170</name>
</gene>
<sequence length="74" mass="8315">MRCRRRRRGQLVMMGAVGGGRQLGYWHSEAWSDLTDVLNAVVVVGNFIKMVVMKRMAESSGVIMLKFLAILETS</sequence>
<evidence type="ECO:0000313" key="2">
    <source>
        <dbReference type="Proteomes" id="UP001420932"/>
    </source>
</evidence>
<name>A0AAP0NQB8_9MAGN</name>
<dbReference type="Proteomes" id="UP001420932">
    <property type="component" value="Unassembled WGS sequence"/>
</dbReference>
<keyword evidence="2" id="KW-1185">Reference proteome</keyword>
<accession>A0AAP0NQB8</accession>
<proteinExistence type="predicted"/>
<dbReference type="EMBL" id="JBBNAF010000009">
    <property type="protein sequence ID" value="KAK9115373.1"/>
    <property type="molecule type" value="Genomic_DNA"/>
</dbReference>
<organism evidence="1 2">
    <name type="scientific">Stephania yunnanensis</name>
    <dbReference type="NCBI Taxonomy" id="152371"/>
    <lineage>
        <taxon>Eukaryota</taxon>
        <taxon>Viridiplantae</taxon>
        <taxon>Streptophyta</taxon>
        <taxon>Embryophyta</taxon>
        <taxon>Tracheophyta</taxon>
        <taxon>Spermatophyta</taxon>
        <taxon>Magnoliopsida</taxon>
        <taxon>Ranunculales</taxon>
        <taxon>Menispermaceae</taxon>
        <taxon>Menispermoideae</taxon>
        <taxon>Cissampelideae</taxon>
        <taxon>Stephania</taxon>
    </lineage>
</organism>
<reference evidence="1 2" key="1">
    <citation type="submission" date="2024-01" db="EMBL/GenBank/DDBJ databases">
        <title>Genome assemblies of Stephania.</title>
        <authorList>
            <person name="Yang L."/>
        </authorList>
    </citation>
    <scope>NUCLEOTIDE SEQUENCE [LARGE SCALE GENOMIC DNA]</scope>
    <source>
        <strain evidence="1">YNDBR</strain>
        <tissue evidence="1">Leaf</tissue>
    </source>
</reference>